<evidence type="ECO:0000256" key="1">
    <source>
        <dbReference type="ARBA" id="ARBA00001947"/>
    </source>
</evidence>
<feature type="domain" description="Peptidase M48" evidence="8">
    <location>
        <begin position="115"/>
        <end position="307"/>
    </location>
</feature>
<comment type="cofactor">
    <cofactor evidence="1">
        <name>Zn(2+)</name>
        <dbReference type="ChEBI" id="CHEBI:29105"/>
    </cofactor>
</comment>
<keyword evidence="7" id="KW-0812">Transmembrane</keyword>
<dbReference type="Gene3D" id="3.30.2010.10">
    <property type="entry name" value="Metalloproteases ('zincins'), catalytic domain"/>
    <property type="match status" value="1"/>
</dbReference>
<feature type="transmembrane region" description="Helical" evidence="7">
    <location>
        <begin position="405"/>
        <end position="427"/>
    </location>
</feature>
<dbReference type="InterPro" id="IPR001915">
    <property type="entry name" value="Peptidase_M48"/>
</dbReference>
<keyword evidence="5" id="KW-0862">Zinc</keyword>
<evidence type="ECO:0000256" key="2">
    <source>
        <dbReference type="ARBA" id="ARBA00022670"/>
    </source>
</evidence>
<evidence type="ECO:0000313" key="9">
    <source>
        <dbReference type="EMBL" id="MDO6967122.1"/>
    </source>
</evidence>
<name>A0ABT8YTN3_9HYPH</name>
<evidence type="ECO:0000313" key="10">
    <source>
        <dbReference type="Proteomes" id="UP001174932"/>
    </source>
</evidence>
<keyword evidence="4 9" id="KW-0378">Hydrolase</keyword>
<evidence type="ECO:0000256" key="4">
    <source>
        <dbReference type="ARBA" id="ARBA00022801"/>
    </source>
</evidence>
<dbReference type="Proteomes" id="UP001174932">
    <property type="component" value="Unassembled WGS sequence"/>
</dbReference>
<feature type="transmembrane region" description="Helical" evidence="7">
    <location>
        <begin position="227"/>
        <end position="246"/>
    </location>
</feature>
<feature type="transmembrane region" description="Helical" evidence="7">
    <location>
        <begin position="447"/>
        <end position="471"/>
    </location>
</feature>
<dbReference type="Pfam" id="PF01435">
    <property type="entry name" value="Peptidase_M48"/>
    <property type="match status" value="1"/>
</dbReference>
<feature type="transmembrane region" description="Helical" evidence="7">
    <location>
        <begin position="483"/>
        <end position="507"/>
    </location>
</feature>
<protein>
    <submittedName>
        <fullName evidence="9">M48 family metalloprotease</fullName>
        <ecNumber evidence="9">3.4.24.-</ecNumber>
    </submittedName>
</protein>
<accession>A0ABT8YTN3</accession>
<feature type="transmembrane region" description="Helical" evidence="7">
    <location>
        <begin position="169"/>
        <end position="192"/>
    </location>
</feature>
<evidence type="ECO:0000256" key="6">
    <source>
        <dbReference type="ARBA" id="ARBA00023049"/>
    </source>
</evidence>
<organism evidence="9 10">
    <name type="scientific">Rhizobium alvei</name>
    <dbReference type="NCBI Taxonomy" id="1132659"/>
    <lineage>
        <taxon>Bacteria</taxon>
        <taxon>Pseudomonadati</taxon>
        <taxon>Pseudomonadota</taxon>
        <taxon>Alphaproteobacteria</taxon>
        <taxon>Hyphomicrobiales</taxon>
        <taxon>Rhizobiaceae</taxon>
        <taxon>Rhizobium/Agrobacterium group</taxon>
        <taxon>Rhizobium</taxon>
    </lineage>
</organism>
<sequence>MEVQVNILAFPSLTRANFAILLSAVLLTSFTTTLYVLDQIGNRPTGSDLITFMSGSVGTLAISIGALFYYAIHPIFRERSFGPSEEVVNSDPIEVRVSYICDRLALQTPRLLIDADIRNRNAIVFGCRSKTILMGRGLRYLLAARPDEFDVRIAHELGHLKNGDVSITFLARGLILSAAVYLTLSFFIIIYFDLAEAAEIWREWTNGGASTLSILAAWSGYFKEIVIFRLGDVLKPLLLASILFAYHQSFLRLREYYADQVAAAFSGDLAAKAAIGPEPLSPSVRKNLSLPLDAHPTNSRRIFAIDSPATLFRPSVIDLLLFGCVMGLMTSTFETIPVGENFSGTRNIEEVAATLSNAGVTLYIFALFALSVGLVPVYALASLGMQLATFAFFSSESIPKRIVSASLYTCVFFLFSLIGCVLNPTSIDQFFKYQIDVSYLVPSDYEINVSLVYMYFLSSFVIFYFLLLRRFTTSQKITPPGKIFYFSIGVIIYFAANYLLCSALFLFLEKFNISVGRTLSAVCFAMAAIAMYIGYILSRRTLSPRFMGYGVFSPWVWRNALLQK</sequence>
<evidence type="ECO:0000256" key="5">
    <source>
        <dbReference type="ARBA" id="ARBA00022833"/>
    </source>
</evidence>
<dbReference type="RefSeq" id="WP_304379052.1">
    <property type="nucleotide sequence ID" value="NZ_JAUOZU010000033.1"/>
</dbReference>
<keyword evidence="2" id="KW-0645">Protease</keyword>
<keyword evidence="6 9" id="KW-0482">Metalloprotease</keyword>
<dbReference type="GO" id="GO:0008237">
    <property type="term" value="F:metallopeptidase activity"/>
    <property type="evidence" value="ECO:0007669"/>
    <property type="project" value="UniProtKB-KW"/>
</dbReference>
<dbReference type="EMBL" id="JAUOZU010000033">
    <property type="protein sequence ID" value="MDO6967122.1"/>
    <property type="molecule type" value="Genomic_DNA"/>
</dbReference>
<keyword evidence="10" id="KW-1185">Reference proteome</keyword>
<keyword evidence="7" id="KW-1133">Transmembrane helix</keyword>
<proteinExistence type="predicted"/>
<feature type="transmembrane region" description="Helical" evidence="7">
    <location>
        <begin position="310"/>
        <end position="329"/>
    </location>
</feature>
<evidence type="ECO:0000259" key="8">
    <source>
        <dbReference type="Pfam" id="PF01435"/>
    </source>
</evidence>
<feature type="transmembrane region" description="Helical" evidence="7">
    <location>
        <begin position="362"/>
        <end position="393"/>
    </location>
</feature>
<feature type="transmembrane region" description="Helical" evidence="7">
    <location>
        <begin position="519"/>
        <end position="537"/>
    </location>
</feature>
<evidence type="ECO:0000256" key="3">
    <source>
        <dbReference type="ARBA" id="ARBA00022723"/>
    </source>
</evidence>
<gene>
    <name evidence="9" type="ORF">Q4481_24515</name>
</gene>
<feature type="transmembrane region" description="Helical" evidence="7">
    <location>
        <begin position="18"/>
        <end position="37"/>
    </location>
</feature>
<keyword evidence="7" id="KW-0472">Membrane</keyword>
<dbReference type="EC" id="3.4.24.-" evidence="9"/>
<reference evidence="9" key="1">
    <citation type="journal article" date="2015" name="Int. J. Syst. Evol. Microbiol.">
        <title>Rhizobium alvei sp. nov., isolated from a freshwater river.</title>
        <authorList>
            <person name="Sheu S.Y."/>
            <person name="Huang H.W."/>
            <person name="Young C.C."/>
            <person name="Chen W.M."/>
        </authorList>
    </citation>
    <scope>NUCLEOTIDE SEQUENCE</scope>
    <source>
        <strain evidence="9">TNR-22</strain>
    </source>
</reference>
<evidence type="ECO:0000256" key="7">
    <source>
        <dbReference type="SAM" id="Phobius"/>
    </source>
</evidence>
<comment type="caution">
    <text evidence="9">The sequence shown here is derived from an EMBL/GenBank/DDBJ whole genome shotgun (WGS) entry which is preliminary data.</text>
</comment>
<reference evidence="9" key="2">
    <citation type="submission" date="2023-07" db="EMBL/GenBank/DDBJ databases">
        <authorList>
            <person name="Shen H."/>
        </authorList>
    </citation>
    <scope>NUCLEOTIDE SEQUENCE</scope>
    <source>
        <strain evidence="9">TNR-22</strain>
    </source>
</reference>
<keyword evidence="3" id="KW-0479">Metal-binding</keyword>
<feature type="transmembrane region" description="Helical" evidence="7">
    <location>
        <begin position="49"/>
        <end position="72"/>
    </location>
</feature>